<comment type="caution">
    <text evidence="2">The sequence shown here is derived from an EMBL/GenBank/DDBJ whole genome shotgun (WGS) entry which is preliminary data.</text>
</comment>
<name>A0A7W7Z0U1_9BRAD</name>
<dbReference type="Proteomes" id="UP000542353">
    <property type="component" value="Unassembled WGS sequence"/>
</dbReference>
<dbReference type="InterPro" id="IPR036397">
    <property type="entry name" value="RNaseH_sf"/>
</dbReference>
<dbReference type="InterPro" id="IPR012337">
    <property type="entry name" value="RNaseH-like_sf"/>
</dbReference>
<evidence type="ECO:0000259" key="1">
    <source>
        <dbReference type="SMART" id="SM00479"/>
    </source>
</evidence>
<dbReference type="PANTHER" id="PTHR30231:SF42">
    <property type="entry name" value="EXONUCLEASE"/>
    <property type="match status" value="1"/>
</dbReference>
<dbReference type="Gene3D" id="3.30.420.10">
    <property type="entry name" value="Ribonuclease H-like superfamily/Ribonuclease H"/>
    <property type="match status" value="1"/>
</dbReference>
<dbReference type="GO" id="GO:0008408">
    <property type="term" value="F:3'-5' exonuclease activity"/>
    <property type="evidence" value="ECO:0007669"/>
    <property type="project" value="TreeGrafter"/>
</dbReference>
<evidence type="ECO:0000313" key="3">
    <source>
        <dbReference type="Proteomes" id="UP000542353"/>
    </source>
</evidence>
<dbReference type="InterPro" id="IPR036420">
    <property type="entry name" value="BRCT_dom_sf"/>
</dbReference>
<keyword evidence="2" id="KW-0548">Nucleotidyltransferase</keyword>
<gene>
    <name evidence="2" type="ORF">HNR60_000659</name>
</gene>
<dbReference type="EMBL" id="JACHIH010000002">
    <property type="protein sequence ID" value="MBB5045924.1"/>
    <property type="molecule type" value="Genomic_DNA"/>
</dbReference>
<dbReference type="Gene3D" id="3.40.50.10190">
    <property type="entry name" value="BRCT domain"/>
    <property type="match status" value="1"/>
</dbReference>
<accession>A0A7W7Z0U1</accession>
<dbReference type="GO" id="GO:0005829">
    <property type="term" value="C:cytosol"/>
    <property type="evidence" value="ECO:0007669"/>
    <property type="project" value="TreeGrafter"/>
</dbReference>
<feature type="domain" description="Exonuclease" evidence="1">
    <location>
        <begin position="6"/>
        <end position="171"/>
    </location>
</feature>
<dbReference type="GO" id="GO:0003887">
    <property type="term" value="F:DNA-directed DNA polymerase activity"/>
    <property type="evidence" value="ECO:0007669"/>
    <property type="project" value="UniProtKB-EC"/>
</dbReference>
<dbReference type="SMART" id="SM00479">
    <property type="entry name" value="EXOIII"/>
    <property type="match status" value="1"/>
</dbReference>
<dbReference type="CDD" id="cd06130">
    <property type="entry name" value="DNA_pol_III_epsilon_like"/>
    <property type="match status" value="1"/>
</dbReference>
<sequence length="298" mass="31889">MSEVTDFIALDVETANADFGSICSIGLVHFRAGEVFKSLTILVDPEDDFDPVNIGIHGIRPEDVAGKPTMARVFPVISAALQDTAIVHHSPFDRTALTRAAGKYGTGGLPCTWLDSLQVARRTWTGFRDDGGYGLANLARAFGIQFKHHDAAEDARAAGLVLLRAMSDGGVTLQQWVDELGYESTATSKPLRRTKPSYATKCAQSGAATGPLAGETILFTGALQIHRAEAARAAAAAGCDVVDSISRKVTILVVGDQDLRFTRGQEKSSKHRKAEEMITRGHAMRIVGETDFMAMVSG</sequence>
<dbReference type="EC" id="2.7.7.7" evidence="2"/>
<proteinExistence type="predicted"/>
<dbReference type="GO" id="GO:0003676">
    <property type="term" value="F:nucleic acid binding"/>
    <property type="evidence" value="ECO:0007669"/>
    <property type="project" value="InterPro"/>
</dbReference>
<keyword evidence="2" id="KW-0808">Transferase</keyword>
<dbReference type="SUPFAM" id="SSF53098">
    <property type="entry name" value="Ribonuclease H-like"/>
    <property type="match status" value="1"/>
</dbReference>
<organism evidence="2 3">
    <name type="scientific">Rhodopseudomonas rhenobacensis</name>
    <dbReference type="NCBI Taxonomy" id="87461"/>
    <lineage>
        <taxon>Bacteria</taxon>
        <taxon>Pseudomonadati</taxon>
        <taxon>Pseudomonadota</taxon>
        <taxon>Alphaproteobacteria</taxon>
        <taxon>Hyphomicrobiales</taxon>
        <taxon>Nitrobacteraceae</taxon>
        <taxon>Rhodopseudomonas</taxon>
    </lineage>
</organism>
<dbReference type="SUPFAM" id="SSF52113">
    <property type="entry name" value="BRCT domain"/>
    <property type="match status" value="1"/>
</dbReference>
<dbReference type="InterPro" id="IPR013520">
    <property type="entry name" value="Ribonucl_H"/>
</dbReference>
<dbReference type="PANTHER" id="PTHR30231">
    <property type="entry name" value="DNA POLYMERASE III SUBUNIT EPSILON"/>
    <property type="match status" value="1"/>
</dbReference>
<keyword evidence="3" id="KW-1185">Reference proteome</keyword>
<dbReference type="RefSeq" id="WP_184254233.1">
    <property type="nucleotide sequence ID" value="NZ_JACHIH010000002.1"/>
</dbReference>
<dbReference type="AlphaFoldDB" id="A0A7W7Z0U1"/>
<evidence type="ECO:0000313" key="2">
    <source>
        <dbReference type="EMBL" id="MBB5045924.1"/>
    </source>
</evidence>
<protein>
    <submittedName>
        <fullName evidence="2">DNA polymerase-3 subunit epsilon</fullName>
        <ecNumber evidence="2">2.7.7.7</ecNumber>
    </submittedName>
</protein>
<reference evidence="2 3" key="1">
    <citation type="submission" date="2020-08" db="EMBL/GenBank/DDBJ databases">
        <title>Genomic Encyclopedia of Type Strains, Phase IV (KMG-IV): sequencing the most valuable type-strain genomes for metagenomic binning, comparative biology and taxonomic classification.</title>
        <authorList>
            <person name="Goeker M."/>
        </authorList>
    </citation>
    <scope>NUCLEOTIDE SEQUENCE [LARGE SCALE GENOMIC DNA]</scope>
    <source>
        <strain evidence="2 3">DSM 12706</strain>
    </source>
</reference>
<dbReference type="Pfam" id="PF00929">
    <property type="entry name" value="RNase_T"/>
    <property type="match status" value="1"/>
</dbReference>